<dbReference type="GO" id="GO:0000387">
    <property type="term" value="P:spliceosomal snRNP assembly"/>
    <property type="evidence" value="ECO:0007669"/>
    <property type="project" value="UniProtKB-UniRule"/>
</dbReference>
<evidence type="ECO:0000256" key="7">
    <source>
        <dbReference type="RuleBase" id="RU365054"/>
    </source>
</evidence>
<comment type="function">
    <text evidence="7">Essential for pre-mRNA splicing. Implicated in the formation of stable, biologically active snRNP structures.</text>
</comment>
<dbReference type="FunFam" id="2.30.30.100:FF:000008">
    <property type="entry name" value="Small nuclear ribonucleoprotein Sm D1"/>
    <property type="match status" value="1"/>
</dbReference>
<evidence type="ECO:0000313" key="10">
    <source>
        <dbReference type="EMBL" id="CEM48463.1"/>
    </source>
</evidence>
<evidence type="ECO:0000256" key="3">
    <source>
        <dbReference type="ARBA" id="ARBA00022737"/>
    </source>
</evidence>
<dbReference type="PhylomeDB" id="A0A0G4HVG4"/>
<dbReference type="Pfam" id="PF01423">
    <property type="entry name" value="LSM"/>
    <property type="match status" value="1"/>
</dbReference>
<accession>A0A0G4HVG4</accession>
<proteinExistence type="inferred from homology"/>
<keyword evidence="4 7" id="KW-0539">Nucleus</keyword>
<dbReference type="PANTHER" id="PTHR23338">
    <property type="entry name" value="SMALL NUCLEAR RIBONUCLEOPROTEIN SM"/>
    <property type="match status" value="1"/>
</dbReference>
<evidence type="ECO:0000256" key="4">
    <source>
        <dbReference type="ARBA" id="ARBA00023242"/>
    </source>
</evidence>
<evidence type="ECO:0000259" key="9">
    <source>
        <dbReference type="PROSITE" id="PS52002"/>
    </source>
</evidence>
<feature type="domain" description="Sm" evidence="9">
    <location>
        <begin position="2"/>
        <end position="74"/>
    </location>
</feature>
<dbReference type="VEuPathDB" id="CryptoDB:Cvel_32284"/>
<keyword evidence="5 7" id="KW-0687">Ribonucleoprotein</keyword>
<protein>
    <recommendedName>
        <fullName evidence="7">Small nuclear ribonucleoprotein Sm D1</fullName>
    </recommendedName>
    <alternativeName>
        <fullName evidence="7">snRNP core protein D1</fullName>
    </alternativeName>
</protein>
<keyword evidence="7" id="KW-0507">mRNA processing</keyword>
<evidence type="ECO:0000256" key="8">
    <source>
        <dbReference type="SAM" id="MobiDB-lite"/>
    </source>
</evidence>
<comment type="similarity">
    <text evidence="2 7">Belongs to the snRNP core protein family.</text>
</comment>
<dbReference type="InterPro" id="IPR027141">
    <property type="entry name" value="LSm4/Sm_D1/D3"/>
</dbReference>
<comment type="function">
    <text evidence="6">Involved in splicing regulation. Facilitates post-transcriptional gene silencing (PTGS) by limiting the degradation of transgene aberrant RNAs by the RNA quality control (RQC) machinery, thus favoring their entry into cytoplasmic siRNA bodies where they can trigger PTGS. Does not participate in the production of small RNAs.</text>
</comment>
<keyword evidence="7" id="KW-0508">mRNA splicing</keyword>
<feature type="compositionally biased region" description="Basic residues" evidence="8">
    <location>
        <begin position="102"/>
        <end position="119"/>
    </location>
</feature>
<dbReference type="InterPro" id="IPR001163">
    <property type="entry name" value="Sm_dom_euk/arc"/>
</dbReference>
<dbReference type="InterPro" id="IPR047575">
    <property type="entry name" value="Sm"/>
</dbReference>
<dbReference type="GO" id="GO:0003723">
    <property type="term" value="F:RNA binding"/>
    <property type="evidence" value="ECO:0007669"/>
    <property type="project" value="InterPro"/>
</dbReference>
<dbReference type="SMART" id="SM00651">
    <property type="entry name" value="Sm"/>
    <property type="match status" value="1"/>
</dbReference>
<dbReference type="GO" id="GO:0031981">
    <property type="term" value="C:nuclear lumen"/>
    <property type="evidence" value="ECO:0007669"/>
    <property type="project" value="UniProtKB-ARBA"/>
</dbReference>
<comment type="subcellular location">
    <subcellularLocation>
        <location evidence="1 7">Nucleus</location>
    </subcellularLocation>
</comment>
<dbReference type="SUPFAM" id="SSF50182">
    <property type="entry name" value="Sm-like ribonucleoproteins"/>
    <property type="match status" value="1"/>
</dbReference>
<organism evidence="10">
    <name type="scientific">Chromera velia CCMP2878</name>
    <dbReference type="NCBI Taxonomy" id="1169474"/>
    <lineage>
        <taxon>Eukaryota</taxon>
        <taxon>Sar</taxon>
        <taxon>Alveolata</taxon>
        <taxon>Colpodellida</taxon>
        <taxon>Chromeraceae</taxon>
        <taxon>Chromera</taxon>
    </lineage>
</organism>
<dbReference type="GO" id="GO:0010468">
    <property type="term" value="P:regulation of gene expression"/>
    <property type="evidence" value="ECO:0007669"/>
    <property type="project" value="UniProtKB-ARBA"/>
</dbReference>
<dbReference type="InterPro" id="IPR034102">
    <property type="entry name" value="Sm_D1"/>
</dbReference>
<dbReference type="PROSITE" id="PS52002">
    <property type="entry name" value="SM"/>
    <property type="match status" value="1"/>
</dbReference>
<evidence type="ECO:0000256" key="1">
    <source>
        <dbReference type="ARBA" id="ARBA00004123"/>
    </source>
</evidence>
<sequence>MKLVRFLMKLSGETVIVELKNGTVIQGVITGVDVAMNTHMKNVKMTIKHKNPVSMDHLTVRGNNIRYYILPDSLPLETLLIDEGQKNKPAKDKPNRPAVQRGRARGRGGPRGRGRGGGR</sequence>
<dbReference type="Gene3D" id="2.30.30.100">
    <property type="match status" value="1"/>
</dbReference>
<dbReference type="GO" id="GO:1990904">
    <property type="term" value="C:ribonucleoprotein complex"/>
    <property type="evidence" value="ECO:0007669"/>
    <property type="project" value="UniProtKB-KW"/>
</dbReference>
<evidence type="ECO:0000256" key="6">
    <source>
        <dbReference type="ARBA" id="ARBA00054531"/>
    </source>
</evidence>
<gene>
    <name evidence="10" type="ORF">Cvel_32284</name>
</gene>
<reference evidence="10" key="1">
    <citation type="submission" date="2014-11" db="EMBL/GenBank/DDBJ databases">
        <authorList>
            <person name="Otto D Thomas"/>
            <person name="Naeem Raeece"/>
        </authorList>
    </citation>
    <scope>NUCLEOTIDE SEQUENCE</scope>
</reference>
<dbReference type="CDD" id="cd01724">
    <property type="entry name" value="Sm_D1"/>
    <property type="match status" value="1"/>
</dbReference>
<keyword evidence="3" id="KW-0677">Repeat</keyword>
<dbReference type="AlphaFoldDB" id="A0A0G4HVG4"/>
<name>A0A0G4HVG4_9ALVE</name>
<evidence type="ECO:0000256" key="2">
    <source>
        <dbReference type="ARBA" id="ARBA00008146"/>
    </source>
</evidence>
<feature type="region of interest" description="Disordered" evidence="8">
    <location>
        <begin position="84"/>
        <end position="119"/>
    </location>
</feature>
<feature type="compositionally biased region" description="Basic and acidic residues" evidence="8">
    <location>
        <begin position="84"/>
        <end position="95"/>
    </location>
</feature>
<evidence type="ECO:0000256" key="5">
    <source>
        <dbReference type="ARBA" id="ARBA00023274"/>
    </source>
</evidence>
<dbReference type="EMBL" id="CDMZ01004047">
    <property type="protein sequence ID" value="CEM48463.1"/>
    <property type="molecule type" value="Genomic_DNA"/>
</dbReference>
<dbReference type="InterPro" id="IPR010920">
    <property type="entry name" value="LSM_dom_sf"/>
</dbReference>